<keyword evidence="3" id="KW-0479">Metal-binding</keyword>
<dbReference type="PANTHER" id="PTHR11647:SF1">
    <property type="entry name" value="COLLAPSIN RESPONSE MEDIATOR PROTEIN"/>
    <property type="match status" value="1"/>
</dbReference>
<evidence type="ECO:0000256" key="3">
    <source>
        <dbReference type="ARBA" id="ARBA00022723"/>
    </source>
</evidence>
<dbReference type="Gene3D" id="3.20.20.140">
    <property type="entry name" value="Metal-dependent hydrolases"/>
    <property type="match status" value="1"/>
</dbReference>
<dbReference type="SUPFAM" id="SSF51556">
    <property type="entry name" value="Metallo-dependent hydrolases"/>
    <property type="match status" value="1"/>
</dbReference>
<evidence type="ECO:0000256" key="4">
    <source>
        <dbReference type="ARBA" id="ARBA00022801"/>
    </source>
</evidence>
<dbReference type="SUPFAM" id="SSF51338">
    <property type="entry name" value="Composite domain of metallo-dependent hydrolases"/>
    <property type="match status" value="1"/>
</dbReference>
<evidence type="ECO:0000256" key="1">
    <source>
        <dbReference type="ARBA" id="ARBA00001947"/>
    </source>
</evidence>
<dbReference type="FunFam" id="3.20.20.140:FF:000076">
    <property type="entry name" value="Dihydropyrimidinase like 2"/>
    <property type="match status" value="1"/>
</dbReference>
<dbReference type="InterPro" id="IPR050378">
    <property type="entry name" value="Metallo-dep_Hydrolases_sf"/>
</dbReference>
<evidence type="ECO:0000256" key="2">
    <source>
        <dbReference type="ARBA" id="ARBA00008829"/>
    </source>
</evidence>
<evidence type="ECO:0000313" key="8">
    <source>
        <dbReference type="Proteomes" id="UP000184241"/>
    </source>
</evidence>
<dbReference type="AlphaFoldDB" id="A0A1M5YI99"/>
<comment type="cofactor">
    <cofactor evidence="1">
        <name>Zn(2+)</name>
        <dbReference type="ChEBI" id="CHEBI:29105"/>
    </cofactor>
</comment>
<dbReference type="PANTHER" id="PTHR11647">
    <property type="entry name" value="HYDRANTOINASE/DIHYDROPYRIMIDINASE FAMILY MEMBER"/>
    <property type="match status" value="1"/>
</dbReference>
<feature type="domain" description="Amidohydrolase-related" evidence="6">
    <location>
        <begin position="51"/>
        <end position="440"/>
    </location>
</feature>
<dbReference type="GO" id="GO:0046872">
    <property type="term" value="F:metal ion binding"/>
    <property type="evidence" value="ECO:0007669"/>
    <property type="project" value="UniProtKB-KW"/>
</dbReference>
<dbReference type="CDD" id="cd01314">
    <property type="entry name" value="D-HYD"/>
    <property type="match status" value="1"/>
</dbReference>
<proteinExistence type="inferred from homology"/>
<organism evidence="7 8">
    <name type="scientific">Clostridium intestinale DSM 6191</name>
    <dbReference type="NCBI Taxonomy" id="1121320"/>
    <lineage>
        <taxon>Bacteria</taxon>
        <taxon>Bacillati</taxon>
        <taxon>Bacillota</taxon>
        <taxon>Clostridia</taxon>
        <taxon>Eubacteriales</taxon>
        <taxon>Clostridiaceae</taxon>
        <taxon>Clostridium</taxon>
    </lineage>
</organism>
<dbReference type="Gene3D" id="2.30.40.10">
    <property type="entry name" value="Urease, subunit C, domain 1"/>
    <property type="match status" value="1"/>
</dbReference>
<evidence type="ECO:0000256" key="5">
    <source>
        <dbReference type="PIRSR" id="PIRSR611778-50"/>
    </source>
</evidence>
<dbReference type="InterPro" id="IPR011778">
    <property type="entry name" value="Hydantoinase/dihydroPyrase"/>
</dbReference>
<protein>
    <submittedName>
        <fullName evidence="7">Dihydropyrimidinase</fullName>
    </submittedName>
</protein>
<dbReference type="InterPro" id="IPR011059">
    <property type="entry name" value="Metal-dep_hydrolase_composite"/>
</dbReference>
<dbReference type="NCBIfam" id="TIGR02033">
    <property type="entry name" value="D-hydantoinase"/>
    <property type="match status" value="1"/>
</dbReference>
<accession>A0A1M5YI99</accession>
<name>A0A1M5YI99_9CLOT</name>
<evidence type="ECO:0000259" key="6">
    <source>
        <dbReference type="Pfam" id="PF01979"/>
    </source>
</evidence>
<keyword evidence="4" id="KW-0378">Hydrolase</keyword>
<dbReference type="Proteomes" id="UP000184241">
    <property type="component" value="Unassembled WGS sequence"/>
</dbReference>
<dbReference type="InterPro" id="IPR006680">
    <property type="entry name" value="Amidohydro-rel"/>
</dbReference>
<reference evidence="7 8" key="1">
    <citation type="submission" date="2016-11" db="EMBL/GenBank/DDBJ databases">
        <authorList>
            <person name="Jaros S."/>
            <person name="Januszkiewicz K."/>
            <person name="Wedrychowicz H."/>
        </authorList>
    </citation>
    <scope>NUCLEOTIDE SEQUENCE [LARGE SCALE GENOMIC DNA]</scope>
    <source>
        <strain evidence="7 8">DSM 6191</strain>
    </source>
</reference>
<dbReference type="GO" id="GO:0016812">
    <property type="term" value="F:hydrolase activity, acting on carbon-nitrogen (but not peptide) bonds, in cyclic amides"/>
    <property type="evidence" value="ECO:0007669"/>
    <property type="project" value="TreeGrafter"/>
</dbReference>
<gene>
    <name evidence="7" type="ORF">SAMN02745941_01985</name>
</gene>
<dbReference type="GO" id="GO:0005829">
    <property type="term" value="C:cytosol"/>
    <property type="evidence" value="ECO:0007669"/>
    <property type="project" value="TreeGrafter"/>
</dbReference>
<dbReference type="InterPro" id="IPR032466">
    <property type="entry name" value="Metal_Hydrolase"/>
</dbReference>
<dbReference type="EMBL" id="FQXU01000006">
    <property type="protein sequence ID" value="SHI11233.1"/>
    <property type="molecule type" value="Genomic_DNA"/>
</dbReference>
<evidence type="ECO:0000313" key="7">
    <source>
        <dbReference type="EMBL" id="SHI11233.1"/>
    </source>
</evidence>
<sequence length="464" mass="52187">MVMGTVLINGRVVTPEETIECDIRIENEVIESMGKNLIKENDKVIDVKGAYILPGAIDTHTHFDLDTGTTFTADNFETGTKAAIVGGTTTILDFATQNKGESLEDALSNWHKKAQYKAYCDYGFHMAITDWNEKVSKDMQLMIDEGVTSFKMYMAYKNLMVKDREIYEALVRSKEIGGLIGFHCENGDIIDALVYNARKNHKTKPYYHFKTRPACLESEAINRLASIGEVAKAPVWVVHLSTEMGLKEVKKARAKGVEVVLESCPQYLLLDNSYYGKETDESFEAAKYVMSPPLRGKNDNEALWEGIRNGDIDFLGTDHCSFNYKGQKDLGIDDFSKIPNGGPGVEHRVYLMYTYGVCEGKISINDMCRLVSTNAAKNFGLYPKKGIIQVGSDADLVILNPNSETVITKDKQTQNVDYTPYEGFKRKGSIEHVFLRGNEVVKDENFIDNSPIGIYQRRNIRQFN</sequence>
<dbReference type="Pfam" id="PF01979">
    <property type="entry name" value="Amidohydro_1"/>
    <property type="match status" value="1"/>
</dbReference>
<feature type="modified residue" description="N6-carboxylysine" evidence="5">
    <location>
        <position position="151"/>
    </location>
</feature>
<comment type="PTM">
    <text evidence="5">Carbamylation allows a single lysine to coordinate two divalent metal cations.</text>
</comment>
<comment type="similarity">
    <text evidence="2">Belongs to the metallo-dependent hydrolases superfamily. Hydantoinase/dihydropyrimidinase family.</text>
</comment>